<evidence type="ECO:0000313" key="4">
    <source>
        <dbReference type="Proteomes" id="UP000247702"/>
    </source>
</evidence>
<comment type="caution">
    <text evidence="2">The sequence shown here is derived from an EMBL/GenBank/DDBJ whole genome shotgun (WGS) entry which is preliminary data.</text>
</comment>
<evidence type="ECO:0000313" key="2">
    <source>
        <dbReference type="EMBL" id="GBB83414.1"/>
    </source>
</evidence>
<keyword evidence="1" id="KW-0812">Transmembrane</keyword>
<dbReference type="AlphaFoldDB" id="A0A2Z6QEX6"/>
<organism evidence="2 4">
    <name type="scientific">Rhizophagus clarus</name>
    <dbReference type="NCBI Taxonomy" id="94130"/>
    <lineage>
        <taxon>Eukaryota</taxon>
        <taxon>Fungi</taxon>
        <taxon>Fungi incertae sedis</taxon>
        <taxon>Mucoromycota</taxon>
        <taxon>Glomeromycotina</taxon>
        <taxon>Glomeromycetes</taxon>
        <taxon>Glomerales</taxon>
        <taxon>Glomeraceae</taxon>
        <taxon>Rhizophagus</taxon>
    </lineage>
</organism>
<proteinExistence type="predicted"/>
<dbReference type="Proteomes" id="UP000615446">
    <property type="component" value="Unassembled WGS sequence"/>
</dbReference>
<dbReference type="EMBL" id="BEXD01000018">
    <property type="protein sequence ID" value="GBB83414.1"/>
    <property type="molecule type" value="Genomic_DNA"/>
</dbReference>
<evidence type="ECO:0000256" key="1">
    <source>
        <dbReference type="SAM" id="Phobius"/>
    </source>
</evidence>
<reference evidence="3" key="2">
    <citation type="submission" date="2019-10" db="EMBL/GenBank/DDBJ databases">
        <title>Conservation and host-specific expression of non-tandemly repeated heterogenous ribosome RNA gene in arbuscular mycorrhizal fungi.</title>
        <authorList>
            <person name="Maeda T."/>
            <person name="Kobayashi Y."/>
            <person name="Nakagawa T."/>
            <person name="Ezawa T."/>
            <person name="Yamaguchi K."/>
            <person name="Bino T."/>
            <person name="Nishimoto Y."/>
            <person name="Shigenobu S."/>
            <person name="Kawaguchi M."/>
        </authorList>
    </citation>
    <scope>NUCLEOTIDE SEQUENCE</scope>
    <source>
        <strain evidence="3">HR1</strain>
    </source>
</reference>
<keyword evidence="4" id="KW-1185">Reference proteome</keyword>
<dbReference type="Proteomes" id="UP000247702">
    <property type="component" value="Unassembled WGS sequence"/>
</dbReference>
<feature type="transmembrane region" description="Helical" evidence="1">
    <location>
        <begin position="37"/>
        <end position="54"/>
    </location>
</feature>
<dbReference type="EMBL" id="BLAL01000004">
    <property type="protein sequence ID" value="GES72636.1"/>
    <property type="molecule type" value="Genomic_DNA"/>
</dbReference>
<accession>A0A2Z6QEX6</accession>
<evidence type="ECO:0000313" key="3">
    <source>
        <dbReference type="EMBL" id="GES72636.1"/>
    </source>
</evidence>
<reference evidence="2 4" key="1">
    <citation type="submission" date="2017-11" db="EMBL/GenBank/DDBJ databases">
        <title>The genome of Rhizophagus clarus HR1 reveals common genetic basis of auxotrophy among arbuscular mycorrhizal fungi.</title>
        <authorList>
            <person name="Kobayashi Y."/>
        </authorList>
    </citation>
    <scope>NUCLEOTIDE SEQUENCE [LARGE SCALE GENOMIC DNA]</scope>
    <source>
        <strain evidence="2 4">HR1</strain>
    </source>
</reference>
<gene>
    <name evidence="3" type="ORF">RCL2_000019400</name>
    <name evidence="2" type="ORF">RclHR1_10130009</name>
</gene>
<keyword evidence="1" id="KW-0472">Membrane</keyword>
<evidence type="ECO:0008006" key="5">
    <source>
        <dbReference type="Google" id="ProtNLM"/>
    </source>
</evidence>
<sequence length="114" mass="12945">MFTVYAKHFARKYPLNRFLSTNASEVAKGFKEYPKEFMPTLISIIVVGGGAYGLTRMIRKEINEAVKSIEVKVDSINSNTNERLGRLENQLLKFAEDLGYIKGSLDIINTNLKR</sequence>
<protein>
    <recommendedName>
        <fullName evidence="5">Peroxin-14</fullName>
    </recommendedName>
</protein>
<name>A0A2Z6QEX6_9GLOM</name>
<keyword evidence="1" id="KW-1133">Transmembrane helix</keyword>